<dbReference type="Proteomes" id="UP000829447">
    <property type="component" value="Linkage Group LG8"/>
</dbReference>
<proteinExistence type="predicted"/>
<organism evidence="1 2">
    <name type="scientific">Pangasianodon gigas</name>
    <name type="common">Mekong giant catfish</name>
    <name type="synonym">Pangasius gigas</name>
    <dbReference type="NCBI Taxonomy" id="30993"/>
    <lineage>
        <taxon>Eukaryota</taxon>
        <taxon>Metazoa</taxon>
        <taxon>Chordata</taxon>
        <taxon>Craniata</taxon>
        <taxon>Vertebrata</taxon>
        <taxon>Euteleostomi</taxon>
        <taxon>Actinopterygii</taxon>
        <taxon>Neopterygii</taxon>
        <taxon>Teleostei</taxon>
        <taxon>Ostariophysi</taxon>
        <taxon>Siluriformes</taxon>
        <taxon>Pangasiidae</taxon>
        <taxon>Pangasianodon</taxon>
    </lineage>
</organism>
<dbReference type="EMBL" id="CM040461">
    <property type="protein sequence ID" value="MCI4380499.1"/>
    <property type="molecule type" value="Genomic_DNA"/>
</dbReference>
<keyword evidence="2" id="KW-1185">Reference proteome</keyword>
<protein>
    <submittedName>
        <fullName evidence="1">Uncharacterized protein</fullName>
    </submittedName>
</protein>
<evidence type="ECO:0000313" key="1">
    <source>
        <dbReference type="EMBL" id="MCI4380499.1"/>
    </source>
</evidence>
<comment type="caution">
    <text evidence="1">The sequence shown here is derived from an EMBL/GenBank/DDBJ whole genome shotgun (WGS) entry which is preliminary data.</text>
</comment>
<name>A0ACC5WN13_PANGG</name>
<evidence type="ECO:0000313" key="2">
    <source>
        <dbReference type="Proteomes" id="UP000829447"/>
    </source>
</evidence>
<sequence length="568" mass="64971">MNHHVGPLLRRSRSFVFSKLFILKIRESEYVFRHTQMMVLRSTLLVTALLWSQTSLASAGNILVYPVDGSHWINMDIVLHELHQRGHELTVIRSSTSWYIHENASYYKSVTIQVTQPHYLERPELMAKFLQRNIDIQRGEGSLLSFGAMQREMITLLKESHRISGEMVRIILEDKTLVKKLRDAKYDLILTDPGYGGGVVLGSYLGLPMVLNVRWITHTEGHFAIAPSPLSYIPAVGSLVRDQMNFKERLKNILHYGISMYIDHVIARPAYQHIISEFIDPEANIYSLIQGTDLWLMRIDFVFEFPRPTMPNVVYVGGFQCQPSKPLPNNLEMFMQSSGEHGVIIMSLGTLIGSISPEISEIFASAFARLPQKVVWRHVGPKPSTLGNNTLILDWFPQNNLLGHPKTKVFITHGGTNGIYEAIYHGVPMLGIPLIFDQFDNVVRLKAKGIAEALAVTALDVDTLTRSLKNILDDKQPYRKNMRRMSEIQRDTPMKPMDSAIFWLEYVMRHKGAAHLRTESYKMPWYAYHNVDVLALLFGVFAVVLLLFVLTCRLLFKTLKTKRKIKQQ</sequence>
<reference evidence="1 2" key="1">
    <citation type="journal article" date="2022" name="bioRxiv">
        <title>An ancient truncated duplication of the anti-Mullerian hormone receptor type 2 gene is a potential conserved master sex determinant in the Pangasiidae catfish family.</title>
        <authorList>
            <person name="Wen M."/>
            <person name="Pan Q."/>
            <person name="Jouanno E."/>
            <person name="Montfort J."/>
            <person name="Zahm M."/>
            <person name="Cabau C."/>
            <person name="Klopp C."/>
            <person name="Iampietro C."/>
            <person name="Roques C."/>
            <person name="Bouchez O."/>
            <person name="Castinel A."/>
            <person name="Donnadieu C."/>
            <person name="Parrinello H."/>
            <person name="Poncet C."/>
            <person name="Belmonte E."/>
            <person name="Gautier V."/>
            <person name="Avarre J.-C."/>
            <person name="Dugue R."/>
            <person name="Gustiano R."/>
            <person name="Ha T.T.T."/>
            <person name="Campet M."/>
            <person name="Sriphairoj K."/>
            <person name="Ribolli J."/>
            <person name="de Almeida F.L."/>
            <person name="Desvignes T."/>
            <person name="Postlethwait J.H."/>
            <person name="Bucao C.F."/>
            <person name="Robinson-Rechavi M."/>
            <person name="Bobe J."/>
            <person name="Herpin A."/>
            <person name="Guiguen Y."/>
        </authorList>
    </citation>
    <scope>NUCLEOTIDE SEQUENCE [LARGE SCALE GENOMIC DNA]</scope>
    <source>
        <strain evidence="1">YG-Dec2019</strain>
    </source>
</reference>
<accession>A0ACC5WN13</accession>
<gene>
    <name evidence="1" type="ORF">PGIGA_G00240670</name>
</gene>